<dbReference type="OrthoDB" id="9947846at2"/>
<reference evidence="1 2" key="1">
    <citation type="journal article" date="2010" name="J. Bacteriol.">
        <title>The genetic basis of laboratory adaptation in Caulobacter crescentus.</title>
        <authorList>
            <person name="Marks M.E."/>
            <person name="Castro-Rojas C.M."/>
            <person name="Teiling C."/>
            <person name="Du L."/>
            <person name="Kapatral V."/>
            <person name="Walunas T.L."/>
            <person name="Crosson S."/>
        </authorList>
    </citation>
    <scope>NUCLEOTIDE SEQUENCE [LARGE SCALE GENOMIC DNA]</scope>
    <source>
        <strain evidence="2">NA1000 / CB15N</strain>
    </source>
</reference>
<organism evidence="1 2">
    <name type="scientific">Caulobacter vibrioides (strain NA1000 / CB15N)</name>
    <name type="common">Caulobacter crescentus</name>
    <dbReference type="NCBI Taxonomy" id="565050"/>
    <lineage>
        <taxon>Bacteria</taxon>
        <taxon>Pseudomonadati</taxon>
        <taxon>Pseudomonadota</taxon>
        <taxon>Alphaproteobacteria</taxon>
        <taxon>Caulobacterales</taxon>
        <taxon>Caulobacteraceae</taxon>
        <taxon>Caulobacter</taxon>
    </lineage>
</organism>
<dbReference type="KEGG" id="ccs:CCNA_00896"/>
<proteinExistence type="predicted"/>
<dbReference type="Proteomes" id="UP000001364">
    <property type="component" value="Chromosome"/>
</dbReference>
<dbReference type="GeneID" id="7329937"/>
<evidence type="ECO:0000313" key="1">
    <source>
        <dbReference type="EMBL" id="ACL94361.1"/>
    </source>
</evidence>
<gene>
    <name evidence="1" type="ordered locus">CCNA_00896</name>
</gene>
<dbReference type="HOGENOM" id="CLU_2011154_0_0_5"/>
<evidence type="ECO:0000313" key="2">
    <source>
        <dbReference type="Proteomes" id="UP000001364"/>
    </source>
</evidence>
<dbReference type="EMBL" id="CP001340">
    <property type="protein sequence ID" value="ACL94361.1"/>
    <property type="molecule type" value="Genomic_DNA"/>
</dbReference>
<accession>A0A0H3C6R9</accession>
<dbReference type="RefSeq" id="YP_002516269.1">
    <property type="nucleotide sequence ID" value="NC_011916.1"/>
</dbReference>
<sequence>MKHRPERSGLGRREGISGRLLTANKWCAFRPIQGARRIIAVQPAVLAESGRADGLFGVGLRPQGIPLSWREGFSATSPPGRKHALSAARLPDLQPLTRRVQATSPMISPEIAFSASRAAQPSP</sequence>
<name>A0A0H3C6R9_CAUVN</name>
<dbReference type="SMR" id="A0A0H3C6R9"/>
<dbReference type="AlphaFoldDB" id="A0A0H3C6R9"/>
<keyword evidence="2" id="KW-1185">Reference proteome</keyword>
<dbReference type="RefSeq" id="WP_010918738.1">
    <property type="nucleotide sequence ID" value="NC_011916.1"/>
</dbReference>
<protein>
    <submittedName>
        <fullName evidence="1">Uncharacterized protein</fullName>
    </submittedName>
</protein>